<evidence type="ECO:0000259" key="2">
    <source>
        <dbReference type="Pfam" id="PF20231"/>
    </source>
</evidence>
<dbReference type="AlphaFoldDB" id="A0A4S4K7N9"/>
<name>A0A4S4K7N9_9APHY</name>
<feature type="compositionally biased region" description="Low complexity" evidence="1">
    <location>
        <begin position="66"/>
        <end position="83"/>
    </location>
</feature>
<gene>
    <name evidence="3" type="ORF">EW026_g7477</name>
</gene>
<feature type="region of interest" description="Disordered" evidence="1">
    <location>
        <begin position="546"/>
        <end position="573"/>
    </location>
</feature>
<dbReference type="EMBL" id="SGPJ01000551">
    <property type="protein sequence ID" value="THG93874.1"/>
    <property type="molecule type" value="Genomic_DNA"/>
</dbReference>
<comment type="caution">
    <text evidence="3">The sequence shown here is derived from an EMBL/GenBank/DDBJ whole genome shotgun (WGS) entry which is preliminary data.</text>
</comment>
<dbReference type="Proteomes" id="UP000309038">
    <property type="component" value="Unassembled WGS sequence"/>
</dbReference>
<feature type="domain" description="DUF6589" evidence="2">
    <location>
        <begin position="271"/>
        <end position="731"/>
    </location>
</feature>
<proteinExistence type="predicted"/>
<feature type="region of interest" description="Disordered" evidence="1">
    <location>
        <begin position="66"/>
        <end position="87"/>
    </location>
</feature>
<keyword evidence="4" id="KW-1185">Reference proteome</keyword>
<protein>
    <recommendedName>
        <fullName evidence="2">DUF6589 domain-containing protein</fullName>
    </recommendedName>
</protein>
<evidence type="ECO:0000313" key="4">
    <source>
        <dbReference type="Proteomes" id="UP000309038"/>
    </source>
</evidence>
<feature type="region of interest" description="Disordered" evidence="1">
    <location>
        <begin position="758"/>
        <end position="786"/>
    </location>
</feature>
<dbReference type="Pfam" id="PF20231">
    <property type="entry name" value="DUF6589"/>
    <property type="match status" value="1"/>
</dbReference>
<feature type="compositionally biased region" description="Polar residues" evidence="1">
    <location>
        <begin position="550"/>
        <end position="559"/>
    </location>
</feature>
<dbReference type="InterPro" id="IPR046496">
    <property type="entry name" value="DUF6589"/>
</dbReference>
<organism evidence="3 4">
    <name type="scientific">Hermanssonia centrifuga</name>
    <dbReference type="NCBI Taxonomy" id="98765"/>
    <lineage>
        <taxon>Eukaryota</taxon>
        <taxon>Fungi</taxon>
        <taxon>Dikarya</taxon>
        <taxon>Basidiomycota</taxon>
        <taxon>Agaricomycotina</taxon>
        <taxon>Agaricomycetes</taxon>
        <taxon>Polyporales</taxon>
        <taxon>Meruliaceae</taxon>
        <taxon>Hermanssonia</taxon>
    </lineage>
</organism>
<feature type="compositionally biased region" description="Polar residues" evidence="1">
    <location>
        <begin position="761"/>
        <end position="772"/>
    </location>
</feature>
<evidence type="ECO:0000313" key="3">
    <source>
        <dbReference type="EMBL" id="THG93874.1"/>
    </source>
</evidence>
<reference evidence="3 4" key="1">
    <citation type="submission" date="2019-02" db="EMBL/GenBank/DDBJ databases">
        <title>Genome sequencing of the rare red list fungi Phlebia centrifuga.</title>
        <authorList>
            <person name="Buettner E."/>
            <person name="Kellner H."/>
        </authorList>
    </citation>
    <scope>NUCLEOTIDE SEQUENCE [LARGE SCALE GENOMIC DNA]</scope>
    <source>
        <strain evidence="3 4">DSM 108282</strain>
    </source>
</reference>
<sequence length="786" mass="89291">MADVMREILKDPSGKVKRGSEEAKDMFSVTKEYHEVKPAYPSITVLAVEIVRKQLLKEIKTTVKGVSGLHGSTSSSRSGGRRQLSWKDINEKTPKTVQVIFEEHMPLGTYIISTLVTPEAIGPNIVAKRKMRPYKLTSAEILSDIAYCRTPYARLLPVTRGILYFACGAQHTLFQYSSRVGHTPSWNTTVATLKRLAKLDGEFIRTLGTAPNRAPMMRTDNIQQYLKRREMRMGKTNQMKIGMSAMVNEIEDFNPIAFDLDDKLKRIRESKRRELTTEKLLDMIDGDHSICVGVLQWLQVLVNYIPQLEKMKGEITKLYRTEGAKIPLPRKRKTAIYPLATVAKNENITTEFRDALLDFLSQIGQHDSHFNRRLVLVGGDGLTYERLLQIKSYLGSQDNELRRFDLIEPFLENWHTGWTQLSLTFESHWGEPLTKDPSKLGHSASKIGQKKPVNVKKVDYYPAAYMAYIVLDVRMVDCWRILFGVEDIFSYFDELAQNNALPTLDELKIHAEVLYRRYSTQRAYEYALNGHNPDAGVHSIPRGAAWVPSPTENSSSQSARAPAKKAKDKGRPLLQTDTYTGDMSLANSIMFIHDTMLSREFSQAVADGDPGRVYEAFKRMMFCFAGSSHTKYTAYTLETICNLELESSPELKDAILRNMLINPSGEPGRYVEGDLHIEHLNLELEEMIAHKDSAWDGTHIRDVVAPNISRFVTLKNTFREGVGLGKRRGKHPTPHSKPEVKILLQTYKEEDLHKFRKGRTYGSNEDGTSINTFGLGHKQIQETPQQ</sequence>
<accession>A0A4S4K7N9</accession>
<evidence type="ECO:0000256" key="1">
    <source>
        <dbReference type="SAM" id="MobiDB-lite"/>
    </source>
</evidence>